<reference evidence="2" key="1">
    <citation type="journal article" date="2020" name="Nature">
        <title>Giant virus diversity and host interactions through global metagenomics.</title>
        <authorList>
            <person name="Schulz F."/>
            <person name="Roux S."/>
            <person name="Paez-Espino D."/>
            <person name="Jungbluth S."/>
            <person name="Walsh D.A."/>
            <person name="Denef V.J."/>
            <person name="McMahon K.D."/>
            <person name="Konstantinidis K.T."/>
            <person name="Eloe-Fadrosh E.A."/>
            <person name="Kyrpides N.C."/>
            <person name="Woyke T."/>
        </authorList>
    </citation>
    <scope>NUCLEOTIDE SEQUENCE</scope>
    <source>
        <strain evidence="2">GVMAG-M-3300027963-41</strain>
    </source>
</reference>
<organism evidence="2">
    <name type="scientific">viral metagenome</name>
    <dbReference type="NCBI Taxonomy" id="1070528"/>
    <lineage>
        <taxon>unclassified sequences</taxon>
        <taxon>metagenomes</taxon>
        <taxon>organismal metagenomes</taxon>
    </lineage>
</organism>
<proteinExistence type="predicted"/>
<sequence>MSAYPLYSWSLEPSISFSNAGAGGGVIGVPALVIDANQNTYFAAVVIGQNSTATPTEPVNYRPYNNIVVGSTDKNGNLLWYRFFNELLVAANQQQVSLVVGTNNDLYVVFVTPAAVSNRYNMSTTPSWCPPLYPEAGVEGTNDIVLARINYSNTSQTVSWVIQNARLNSVYDETAPQLAIDTTTGLLYITYQTDGDILCYTPVGTPSVALSCFTLYGAQLWLECQQNINSTGANTNPVVTADNAGGVYVAYETTATVSGGAVITGQQVEMVKFQTYLTASNTLASYSRQWVLSQNGTILTEPPGTSSSPSVTCDGTNVYIAFLTTGAVNGNYPTGSTNDLVVAQITPTGYTPWIQQGSQFNRAPYTYADASLPYITADYKLMNNDVPNILVSLQTYTVSPQDGDSSIFVFKMSSSTGNNIFNRNGYNNMPLAWTSAQQTTALLPTAAAGTYTQVAVKTIYNSLYFLLGSLVPLSFNVQTSCEADLILLKYNLAYYYPNTNPFEFMSQIKKICSCGANCSCQGNPSVPGAPFDLSATPGNGSAIISFTISDGGSPLINFSYSINGGTTFTSFAPPQYESPVTISGLTNGVTYSIQIKGTNGIGTGLPSASVSVTPSP</sequence>
<dbReference type="AlphaFoldDB" id="A0A6C0LMZ6"/>
<dbReference type="SUPFAM" id="SSF49265">
    <property type="entry name" value="Fibronectin type III"/>
    <property type="match status" value="1"/>
</dbReference>
<dbReference type="InterPro" id="IPR013783">
    <property type="entry name" value="Ig-like_fold"/>
</dbReference>
<name>A0A6C0LMZ6_9ZZZZ</name>
<dbReference type="PROSITE" id="PS50853">
    <property type="entry name" value="FN3"/>
    <property type="match status" value="1"/>
</dbReference>
<dbReference type="EMBL" id="MN740534">
    <property type="protein sequence ID" value="QHU31917.1"/>
    <property type="molecule type" value="Genomic_DNA"/>
</dbReference>
<dbReference type="InterPro" id="IPR036116">
    <property type="entry name" value="FN3_sf"/>
</dbReference>
<feature type="domain" description="Fibronectin type-III" evidence="1">
    <location>
        <begin position="526"/>
        <end position="616"/>
    </location>
</feature>
<evidence type="ECO:0000259" key="1">
    <source>
        <dbReference type="PROSITE" id="PS50853"/>
    </source>
</evidence>
<dbReference type="InterPro" id="IPR003961">
    <property type="entry name" value="FN3_dom"/>
</dbReference>
<dbReference type="CDD" id="cd00063">
    <property type="entry name" value="FN3"/>
    <property type="match status" value="1"/>
</dbReference>
<dbReference type="SMART" id="SM00060">
    <property type="entry name" value="FN3"/>
    <property type="match status" value="1"/>
</dbReference>
<dbReference type="Gene3D" id="2.60.40.10">
    <property type="entry name" value="Immunoglobulins"/>
    <property type="match status" value="1"/>
</dbReference>
<dbReference type="Pfam" id="PF00041">
    <property type="entry name" value="fn3"/>
    <property type="match status" value="1"/>
</dbReference>
<evidence type="ECO:0000313" key="2">
    <source>
        <dbReference type="EMBL" id="QHU31917.1"/>
    </source>
</evidence>
<accession>A0A6C0LMZ6</accession>
<protein>
    <recommendedName>
        <fullName evidence="1">Fibronectin type-III domain-containing protein</fullName>
    </recommendedName>
</protein>